<dbReference type="AlphaFoldDB" id="A0ABD2N034"/>
<organism evidence="1 2">
    <name type="scientific">Cryptolaemus montrouzieri</name>
    <dbReference type="NCBI Taxonomy" id="559131"/>
    <lineage>
        <taxon>Eukaryota</taxon>
        <taxon>Metazoa</taxon>
        <taxon>Ecdysozoa</taxon>
        <taxon>Arthropoda</taxon>
        <taxon>Hexapoda</taxon>
        <taxon>Insecta</taxon>
        <taxon>Pterygota</taxon>
        <taxon>Neoptera</taxon>
        <taxon>Endopterygota</taxon>
        <taxon>Coleoptera</taxon>
        <taxon>Polyphaga</taxon>
        <taxon>Cucujiformia</taxon>
        <taxon>Coccinelloidea</taxon>
        <taxon>Coccinellidae</taxon>
        <taxon>Scymninae</taxon>
        <taxon>Scymnini</taxon>
        <taxon>Cryptolaemus</taxon>
    </lineage>
</organism>
<protein>
    <submittedName>
        <fullName evidence="1">Uncharacterized protein</fullName>
    </submittedName>
</protein>
<name>A0ABD2N034_9CUCU</name>
<evidence type="ECO:0000313" key="1">
    <source>
        <dbReference type="EMBL" id="KAL3271624.1"/>
    </source>
</evidence>
<sequence length="94" mass="10756">MRFYDCSKLANIASVMSYPYSCRKIQELGTEIASQFNMNSCSVENELEQIISDIHLKATASDTNFWCFISEDEYPNLKQIALQLMAMFGSTYLC</sequence>
<gene>
    <name evidence="1" type="ORF">HHI36_022098</name>
</gene>
<comment type="caution">
    <text evidence="1">The sequence shown here is derived from an EMBL/GenBank/DDBJ whole genome shotgun (WGS) entry which is preliminary data.</text>
</comment>
<proteinExistence type="predicted"/>
<evidence type="ECO:0000313" key="2">
    <source>
        <dbReference type="Proteomes" id="UP001516400"/>
    </source>
</evidence>
<accession>A0ABD2N034</accession>
<dbReference type="Proteomes" id="UP001516400">
    <property type="component" value="Unassembled WGS sequence"/>
</dbReference>
<reference evidence="1 2" key="1">
    <citation type="journal article" date="2021" name="BMC Biol.">
        <title>Horizontally acquired antibacterial genes associated with adaptive radiation of ladybird beetles.</title>
        <authorList>
            <person name="Li H.S."/>
            <person name="Tang X.F."/>
            <person name="Huang Y.H."/>
            <person name="Xu Z.Y."/>
            <person name="Chen M.L."/>
            <person name="Du X.Y."/>
            <person name="Qiu B.Y."/>
            <person name="Chen P.T."/>
            <person name="Zhang W."/>
            <person name="Slipinski A."/>
            <person name="Escalona H.E."/>
            <person name="Waterhouse R.M."/>
            <person name="Zwick A."/>
            <person name="Pang H."/>
        </authorList>
    </citation>
    <scope>NUCLEOTIDE SEQUENCE [LARGE SCALE GENOMIC DNA]</scope>
    <source>
        <strain evidence="1">SYSU2018</strain>
    </source>
</reference>
<dbReference type="EMBL" id="JABFTP020000042">
    <property type="protein sequence ID" value="KAL3271624.1"/>
    <property type="molecule type" value="Genomic_DNA"/>
</dbReference>
<keyword evidence="2" id="KW-1185">Reference proteome</keyword>